<evidence type="ECO:0000256" key="17">
    <source>
        <dbReference type="HAMAP-Rule" id="MF_01006"/>
    </source>
</evidence>
<name>A0ABT9XEG8_9BACL</name>
<gene>
    <name evidence="17" type="primary">uppP</name>
    <name evidence="18" type="ORF">J2S03_000507</name>
</gene>
<sequence>MNFLQIVIYALVQGITELFPISSVGHGVILPYVLGWTQVSDDPNFLPFVVMLHLGTALALLVFFWRDWVDLISSLWMPKPKQRRLLGLIVVATIPAAIIGKLFENKLQALFPFALSAAIFLIVNGFVLFFADRLRQRQRGGIAVERMSYWQSLVIGVIQVFALIPGFSRSGITMTAGLAVGLDYDEAARFSFLLATPIIAGAGILEVPKILHHHTGHMLQYGVIGGVLSGIVAFFSVAFLMRYFNTQEVRALRPFGYYCVIVGVIVAILAAANLHF</sequence>
<comment type="similarity">
    <text evidence="2 17">Belongs to the UppP family.</text>
</comment>
<comment type="function">
    <text evidence="17">Catalyzes the dephosphorylation of undecaprenyl diphosphate (UPP). Confers resistance to bacitracin.</text>
</comment>
<evidence type="ECO:0000256" key="10">
    <source>
        <dbReference type="ARBA" id="ARBA00022989"/>
    </source>
</evidence>
<evidence type="ECO:0000256" key="13">
    <source>
        <dbReference type="ARBA" id="ARBA00023316"/>
    </source>
</evidence>
<keyword evidence="11 17" id="KW-0472">Membrane</keyword>
<dbReference type="InterPro" id="IPR003824">
    <property type="entry name" value="UppP"/>
</dbReference>
<keyword evidence="6 17" id="KW-0812">Transmembrane</keyword>
<protein>
    <recommendedName>
        <fullName evidence="4 17">Undecaprenyl-diphosphatase</fullName>
        <ecNumber evidence="3 17">3.6.1.27</ecNumber>
    </recommendedName>
    <alternativeName>
        <fullName evidence="15 17">Bacitracin resistance protein</fullName>
    </alternativeName>
    <alternativeName>
        <fullName evidence="14 17">Undecaprenyl pyrophosphate phosphatase</fullName>
    </alternativeName>
</protein>
<comment type="caution">
    <text evidence="18">The sequence shown here is derived from an EMBL/GenBank/DDBJ whole genome shotgun (WGS) entry which is preliminary data.</text>
</comment>
<keyword evidence="7 17" id="KW-0378">Hydrolase</keyword>
<keyword evidence="10 17" id="KW-1133">Transmembrane helix</keyword>
<dbReference type="PANTHER" id="PTHR30622:SF4">
    <property type="entry name" value="UNDECAPRENYL-DIPHOSPHATASE"/>
    <property type="match status" value="1"/>
</dbReference>
<proteinExistence type="inferred from homology"/>
<evidence type="ECO:0000256" key="8">
    <source>
        <dbReference type="ARBA" id="ARBA00022960"/>
    </source>
</evidence>
<evidence type="ECO:0000256" key="15">
    <source>
        <dbReference type="ARBA" id="ARBA00032932"/>
    </source>
</evidence>
<dbReference type="PANTHER" id="PTHR30622">
    <property type="entry name" value="UNDECAPRENYL-DIPHOSPHATASE"/>
    <property type="match status" value="1"/>
</dbReference>
<keyword evidence="8 17" id="KW-0133">Cell shape</keyword>
<dbReference type="RefSeq" id="WP_274455320.1">
    <property type="nucleotide sequence ID" value="NZ_CP067097.1"/>
</dbReference>
<evidence type="ECO:0000313" key="19">
    <source>
        <dbReference type="Proteomes" id="UP001232973"/>
    </source>
</evidence>
<comment type="catalytic activity">
    <reaction evidence="16 17">
        <text>di-trans,octa-cis-undecaprenyl diphosphate + H2O = di-trans,octa-cis-undecaprenyl phosphate + phosphate + H(+)</text>
        <dbReference type="Rhea" id="RHEA:28094"/>
        <dbReference type="ChEBI" id="CHEBI:15377"/>
        <dbReference type="ChEBI" id="CHEBI:15378"/>
        <dbReference type="ChEBI" id="CHEBI:43474"/>
        <dbReference type="ChEBI" id="CHEBI:58405"/>
        <dbReference type="ChEBI" id="CHEBI:60392"/>
        <dbReference type="EC" id="3.6.1.27"/>
    </reaction>
</comment>
<dbReference type="Pfam" id="PF02673">
    <property type="entry name" value="BacA"/>
    <property type="match status" value="1"/>
</dbReference>
<feature type="transmembrane region" description="Helical" evidence="17">
    <location>
        <begin position="149"/>
        <end position="167"/>
    </location>
</feature>
<evidence type="ECO:0000256" key="6">
    <source>
        <dbReference type="ARBA" id="ARBA00022692"/>
    </source>
</evidence>
<reference evidence="18 19" key="1">
    <citation type="submission" date="2023-07" db="EMBL/GenBank/DDBJ databases">
        <title>Genomic Encyclopedia of Type Strains, Phase IV (KMG-IV): sequencing the most valuable type-strain genomes for metagenomic binning, comparative biology and taxonomic classification.</title>
        <authorList>
            <person name="Goeker M."/>
        </authorList>
    </citation>
    <scope>NUCLEOTIDE SEQUENCE [LARGE SCALE GENOMIC DNA]</scope>
    <source>
        <strain evidence="18 19">DSM 4006</strain>
    </source>
</reference>
<keyword evidence="9 17" id="KW-0573">Peptidoglycan synthesis</keyword>
<comment type="miscellaneous">
    <text evidence="17">Bacitracin is thought to be involved in the inhibition of peptidoglycan synthesis by sequestering undecaprenyl diphosphate, thereby reducing the pool of lipid carrier available.</text>
</comment>
<evidence type="ECO:0000313" key="18">
    <source>
        <dbReference type="EMBL" id="MDQ0188695.1"/>
    </source>
</evidence>
<dbReference type="EC" id="3.6.1.27" evidence="3 17"/>
<keyword evidence="19" id="KW-1185">Reference proteome</keyword>
<feature type="transmembrane region" description="Helical" evidence="17">
    <location>
        <begin position="219"/>
        <end position="243"/>
    </location>
</feature>
<evidence type="ECO:0000256" key="3">
    <source>
        <dbReference type="ARBA" id="ARBA00012374"/>
    </source>
</evidence>
<evidence type="ECO:0000256" key="1">
    <source>
        <dbReference type="ARBA" id="ARBA00004651"/>
    </source>
</evidence>
<feature type="transmembrane region" description="Helical" evidence="17">
    <location>
        <begin position="255"/>
        <end position="274"/>
    </location>
</feature>
<dbReference type="EMBL" id="JAUSTP010000002">
    <property type="protein sequence ID" value="MDQ0188695.1"/>
    <property type="molecule type" value="Genomic_DNA"/>
</dbReference>
<keyword evidence="12 17" id="KW-0046">Antibiotic resistance</keyword>
<evidence type="ECO:0000256" key="4">
    <source>
        <dbReference type="ARBA" id="ARBA00021581"/>
    </source>
</evidence>
<dbReference type="Proteomes" id="UP001232973">
    <property type="component" value="Unassembled WGS sequence"/>
</dbReference>
<comment type="subcellular location">
    <subcellularLocation>
        <location evidence="1 17">Cell membrane</location>
        <topology evidence="1 17">Multi-pass membrane protein</topology>
    </subcellularLocation>
</comment>
<feature type="transmembrane region" description="Helical" evidence="17">
    <location>
        <begin position="109"/>
        <end position="129"/>
    </location>
</feature>
<accession>A0ABT9XEG8</accession>
<evidence type="ECO:0000256" key="9">
    <source>
        <dbReference type="ARBA" id="ARBA00022984"/>
    </source>
</evidence>
<feature type="transmembrane region" description="Helical" evidence="17">
    <location>
        <begin position="85"/>
        <end position="103"/>
    </location>
</feature>
<evidence type="ECO:0000256" key="7">
    <source>
        <dbReference type="ARBA" id="ARBA00022801"/>
    </source>
</evidence>
<feature type="transmembrane region" description="Helical" evidence="17">
    <location>
        <begin position="45"/>
        <end position="65"/>
    </location>
</feature>
<feature type="transmembrane region" description="Helical" evidence="17">
    <location>
        <begin position="7"/>
        <end position="33"/>
    </location>
</feature>
<keyword evidence="5 17" id="KW-1003">Cell membrane</keyword>
<evidence type="ECO:0000256" key="2">
    <source>
        <dbReference type="ARBA" id="ARBA00010621"/>
    </source>
</evidence>
<evidence type="ECO:0000256" key="11">
    <source>
        <dbReference type="ARBA" id="ARBA00023136"/>
    </source>
</evidence>
<evidence type="ECO:0000256" key="12">
    <source>
        <dbReference type="ARBA" id="ARBA00023251"/>
    </source>
</evidence>
<evidence type="ECO:0000256" key="14">
    <source>
        <dbReference type="ARBA" id="ARBA00032707"/>
    </source>
</evidence>
<evidence type="ECO:0000256" key="16">
    <source>
        <dbReference type="ARBA" id="ARBA00047594"/>
    </source>
</evidence>
<dbReference type="GO" id="GO:0050380">
    <property type="term" value="F:undecaprenyl-diphosphatase activity"/>
    <property type="evidence" value="ECO:0007669"/>
    <property type="project" value="UniProtKB-EC"/>
</dbReference>
<evidence type="ECO:0000256" key="5">
    <source>
        <dbReference type="ARBA" id="ARBA00022475"/>
    </source>
</evidence>
<keyword evidence="13 17" id="KW-0961">Cell wall biogenesis/degradation</keyword>
<organism evidence="18 19">
    <name type="scientific">Alicyclobacillus cycloheptanicus</name>
    <dbReference type="NCBI Taxonomy" id="1457"/>
    <lineage>
        <taxon>Bacteria</taxon>
        <taxon>Bacillati</taxon>
        <taxon>Bacillota</taxon>
        <taxon>Bacilli</taxon>
        <taxon>Bacillales</taxon>
        <taxon>Alicyclobacillaceae</taxon>
        <taxon>Alicyclobacillus</taxon>
    </lineage>
</organism>
<dbReference type="HAMAP" id="MF_01006">
    <property type="entry name" value="Undec_diphosphatase"/>
    <property type="match status" value="1"/>
</dbReference>